<gene>
    <name evidence="2" type="ORF">LWI29_010876</name>
</gene>
<accession>A0AA39VGF0</accession>
<evidence type="ECO:0000259" key="1">
    <source>
        <dbReference type="Pfam" id="PF13456"/>
    </source>
</evidence>
<dbReference type="EMBL" id="JAUESC010000383">
    <property type="protein sequence ID" value="KAK0584304.1"/>
    <property type="molecule type" value="Genomic_DNA"/>
</dbReference>
<dbReference type="GO" id="GO:0004523">
    <property type="term" value="F:RNA-DNA hybrid ribonuclease activity"/>
    <property type="evidence" value="ECO:0007669"/>
    <property type="project" value="InterPro"/>
</dbReference>
<dbReference type="Proteomes" id="UP001168877">
    <property type="component" value="Unassembled WGS sequence"/>
</dbReference>
<dbReference type="InterPro" id="IPR036397">
    <property type="entry name" value="RNaseH_sf"/>
</dbReference>
<dbReference type="Gene3D" id="3.30.420.10">
    <property type="entry name" value="Ribonuclease H-like superfamily/Ribonuclease H"/>
    <property type="match status" value="1"/>
</dbReference>
<protein>
    <recommendedName>
        <fullName evidence="1">RNase H type-1 domain-containing protein</fullName>
    </recommendedName>
</protein>
<dbReference type="AlphaFoldDB" id="A0AA39VGF0"/>
<organism evidence="2 3">
    <name type="scientific">Acer saccharum</name>
    <name type="common">Sugar maple</name>
    <dbReference type="NCBI Taxonomy" id="4024"/>
    <lineage>
        <taxon>Eukaryota</taxon>
        <taxon>Viridiplantae</taxon>
        <taxon>Streptophyta</taxon>
        <taxon>Embryophyta</taxon>
        <taxon>Tracheophyta</taxon>
        <taxon>Spermatophyta</taxon>
        <taxon>Magnoliopsida</taxon>
        <taxon>eudicotyledons</taxon>
        <taxon>Gunneridae</taxon>
        <taxon>Pentapetalae</taxon>
        <taxon>rosids</taxon>
        <taxon>malvids</taxon>
        <taxon>Sapindales</taxon>
        <taxon>Sapindaceae</taxon>
        <taxon>Hippocastanoideae</taxon>
        <taxon>Acereae</taxon>
        <taxon>Acer</taxon>
    </lineage>
</organism>
<dbReference type="CDD" id="cd06222">
    <property type="entry name" value="RNase_H_like"/>
    <property type="match status" value="1"/>
</dbReference>
<name>A0AA39VGF0_ACESA</name>
<dbReference type="PANTHER" id="PTHR47074">
    <property type="entry name" value="BNAC02G40300D PROTEIN"/>
    <property type="match status" value="1"/>
</dbReference>
<dbReference type="Pfam" id="PF13456">
    <property type="entry name" value="RVT_3"/>
    <property type="match status" value="1"/>
</dbReference>
<comment type="caution">
    <text evidence="2">The sequence shown here is derived from an EMBL/GenBank/DDBJ whole genome shotgun (WGS) entry which is preliminary data.</text>
</comment>
<dbReference type="SUPFAM" id="SSF53098">
    <property type="entry name" value="Ribonuclease H-like"/>
    <property type="match status" value="1"/>
</dbReference>
<dbReference type="InterPro" id="IPR044730">
    <property type="entry name" value="RNase_H-like_dom_plant"/>
</dbReference>
<sequence length="149" mass="15790">MSRLDKTLLSLALELAVIRDGDGKVIAALSKPYSGFFSAELGELLAVREGLLLAKSLKLSIQWVETDASNVVSAVSNLDYLGGPAGCIIEDILALCKDVGVLKCQAIPRPGNGVAHTLAALAFFFKEEKLWQNVMPSSIVSVVCISSPT</sequence>
<dbReference type="InterPro" id="IPR012337">
    <property type="entry name" value="RNaseH-like_sf"/>
</dbReference>
<reference evidence="2" key="1">
    <citation type="journal article" date="2022" name="Plant J.">
        <title>Strategies of tolerance reflected in two North American maple genomes.</title>
        <authorList>
            <person name="McEvoy S.L."/>
            <person name="Sezen U.U."/>
            <person name="Trouern-Trend A."/>
            <person name="McMahon S.M."/>
            <person name="Schaberg P.G."/>
            <person name="Yang J."/>
            <person name="Wegrzyn J.L."/>
            <person name="Swenson N.G."/>
        </authorList>
    </citation>
    <scope>NUCLEOTIDE SEQUENCE</scope>
    <source>
        <strain evidence="2">NS2018</strain>
    </source>
</reference>
<feature type="domain" description="RNase H type-1" evidence="1">
    <location>
        <begin position="16"/>
        <end position="121"/>
    </location>
</feature>
<keyword evidence="3" id="KW-1185">Reference proteome</keyword>
<dbReference type="InterPro" id="IPR052929">
    <property type="entry name" value="RNase_H-like_EbsB-rel"/>
</dbReference>
<reference evidence="2" key="2">
    <citation type="submission" date="2023-06" db="EMBL/GenBank/DDBJ databases">
        <authorList>
            <person name="Swenson N.G."/>
            <person name="Wegrzyn J.L."/>
            <person name="Mcevoy S.L."/>
        </authorList>
    </citation>
    <scope>NUCLEOTIDE SEQUENCE</scope>
    <source>
        <strain evidence="2">NS2018</strain>
        <tissue evidence="2">Leaf</tissue>
    </source>
</reference>
<dbReference type="PANTHER" id="PTHR47074:SF75">
    <property type="entry name" value="RNASE H TYPE-1 DOMAIN-CONTAINING PROTEIN"/>
    <property type="match status" value="1"/>
</dbReference>
<dbReference type="InterPro" id="IPR002156">
    <property type="entry name" value="RNaseH_domain"/>
</dbReference>
<proteinExistence type="predicted"/>
<dbReference type="GO" id="GO:0003676">
    <property type="term" value="F:nucleic acid binding"/>
    <property type="evidence" value="ECO:0007669"/>
    <property type="project" value="InterPro"/>
</dbReference>
<evidence type="ECO:0000313" key="2">
    <source>
        <dbReference type="EMBL" id="KAK0584304.1"/>
    </source>
</evidence>
<evidence type="ECO:0000313" key="3">
    <source>
        <dbReference type="Proteomes" id="UP001168877"/>
    </source>
</evidence>